<keyword evidence="3" id="KW-0460">Magnesium</keyword>
<dbReference type="InterPro" id="IPR023214">
    <property type="entry name" value="HAD_sf"/>
</dbReference>
<dbReference type="Gene3D" id="3.40.50.1000">
    <property type="entry name" value="HAD superfamily/HAD-like"/>
    <property type="match status" value="1"/>
</dbReference>
<dbReference type="EMBL" id="RRZD01000001">
    <property type="protein sequence ID" value="MBE0398799.1"/>
    <property type="molecule type" value="Genomic_DNA"/>
</dbReference>
<evidence type="ECO:0000256" key="3">
    <source>
        <dbReference type="ARBA" id="ARBA00022842"/>
    </source>
</evidence>
<keyword evidence="1" id="KW-0479">Metal-binding</keyword>
<dbReference type="Pfam" id="PF12710">
    <property type="entry name" value="HAD"/>
    <property type="match status" value="1"/>
</dbReference>
<evidence type="ECO:0000256" key="1">
    <source>
        <dbReference type="ARBA" id="ARBA00022723"/>
    </source>
</evidence>
<keyword evidence="5" id="KW-1185">Reference proteome</keyword>
<keyword evidence="2 4" id="KW-0378">Hydrolase</keyword>
<dbReference type="InterPro" id="IPR036412">
    <property type="entry name" value="HAD-like_sf"/>
</dbReference>
<dbReference type="Gene3D" id="1.20.1440.100">
    <property type="entry name" value="SG protein - dephosphorylation function"/>
    <property type="match status" value="1"/>
</dbReference>
<accession>A0ABR9EXH1</accession>
<name>A0ABR9EXH1_9GAMM</name>
<dbReference type="PANTHER" id="PTHR43344">
    <property type="entry name" value="PHOSPHOSERINE PHOSPHATASE"/>
    <property type="match status" value="1"/>
</dbReference>
<dbReference type="RefSeq" id="WP_096277404.1">
    <property type="nucleotide sequence ID" value="NZ_CBCSBM010000003.1"/>
</dbReference>
<dbReference type="PANTHER" id="PTHR43344:SF13">
    <property type="entry name" value="PHOSPHATASE RV3661-RELATED"/>
    <property type="match status" value="1"/>
</dbReference>
<dbReference type="GO" id="GO:0016787">
    <property type="term" value="F:hydrolase activity"/>
    <property type="evidence" value="ECO:0007669"/>
    <property type="project" value="UniProtKB-KW"/>
</dbReference>
<evidence type="ECO:0000313" key="5">
    <source>
        <dbReference type="Proteomes" id="UP001645039"/>
    </source>
</evidence>
<evidence type="ECO:0000256" key="2">
    <source>
        <dbReference type="ARBA" id="ARBA00022801"/>
    </source>
</evidence>
<dbReference type="SUPFAM" id="SSF56784">
    <property type="entry name" value="HAD-like"/>
    <property type="match status" value="1"/>
</dbReference>
<dbReference type="NCBIfam" id="TIGR01488">
    <property type="entry name" value="HAD-SF-IB"/>
    <property type="match status" value="1"/>
</dbReference>
<dbReference type="NCBIfam" id="TIGR01490">
    <property type="entry name" value="HAD-SF-IB-hyp1"/>
    <property type="match status" value="1"/>
</dbReference>
<dbReference type="InterPro" id="IPR006385">
    <property type="entry name" value="HAD_hydro_SerB1"/>
</dbReference>
<gene>
    <name evidence="4" type="ORF">EI168_01575</name>
</gene>
<dbReference type="CDD" id="cd02612">
    <property type="entry name" value="HAD_PGPPase"/>
    <property type="match status" value="1"/>
</dbReference>
<evidence type="ECO:0000313" key="4">
    <source>
        <dbReference type="EMBL" id="MBE0398799.1"/>
    </source>
</evidence>
<protein>
    <submittedName>
        <fullName evidence="4">HAD family hydrolase</fullName>
    </submittedName>
</protein>
<reference evidence="4 5" key="1">
    <citation type="submission" date="2020-07" db="EMBL/GenBank/DDBJ databases">
        <title>Halophilic bacteria isolated from french cheeses.</title>
        <authorList>
            <person name="Kothe C.I."/>
            <person name="Farah-Kraiem B."/>
            <person name="Renault P."/>
            <person name="Dridi B."/>
        </authorList>
    </citation>
    <scope>NUCLEOTIDE SEQUENCE [LARGE SCALE GENOMIC DNA]</scope>
    <source>
        <strain evidence="4 5">FME1</strain>
    </source>
</reference>
<organism evidence="4 5">
    <name type="scientific">Halomonas casei</name>
    <dbReference type="NCBI Taxonomy" id="2742613"/>
    <lineage>
        <taxon>Bacteria</taxon>
        <taxon>Pseudomonadati</taxon>
        <taxon>Pseudomonadota</taxon>
        <taxon>Gammaproteobacteria</taxon>
        <taxon>Oceanospirillales</taxon>
        <taxon>Halomonadaceae</taxon>
        <taxon>Halomonas</taxon>
    </lineage>
</organism>
<comment type="caution">
    <text evidence="4">The sequence shown here is derived from an EMBL/GenBank/DDBJ whole genome shotgun (WGS) entry which is preliminary data.</text>
</comment>
<dbReference type="Proteomes" id="UP001645039">
    <property type="component" value="Unassembled WGS sequence"/>
</dbReference>
<sequence>MRLALFDLDDTLLDGDCSARWNLWMIEQGWISDAETFMARAELMQRAYHAGKLKLEEYLAMTLKPLRGRRVVDVQKEVERFVATHLQPRIFDQAWACLESHRQAGDTMVLISASSRHLVAPMAVTLGIDHVLAVEPSVESGINEQARYTGGSEGIFSYRGGKVLRLQQWLAEQQVTPSHITFYSDSRNDLPLLQYVDCPVAVNPDPVLAEVASVEGWPCLNWRTPSHIVSPRALDKHFSMSAPAISS</sequence>
<proteinExistence type="predicted"/>
<dbReference type="InterPro" id="IPR050582">
    <property type="entry name" value="HAD-like_SerB"/>
</dbReference>